<dbReference type="Pfam" id="PF00482">
    <property type="entry name" value="T2SSF"/>
    <property type="match status" value="1"/>
</dbReference>
<keyword evidence="3 6" id="KW-0812">Transmembrane</keyword>
<feature type="domain" description="Type II secretion system protein GspF" evidence="7">
    <location>
        <begin position="99"/>
        <end position="222"/>
    </location>
</feature>
<dbReference type="GO" id="GO:0005886">
    <property type="term" value="C:plasma membrane"/>
    <property type="evidence" value="ECO:0007669"/>
    <property type="project" value="UniProtKB-SubCell"/>
</dbReference>
<evidence type="ECO:0000313" key="9">
    <source>
        <dbReference type="Proteomes" id="UP000295444"/>
    </source>
</evidence>
<keyword evidence="4 6" id="KW-1133">Transmembrane helix</keyword>
<protein>
    <submittedName>
        <fullName evidence="8">Tight adherence protein B</fullName>
    </submittedName>
</protein>
<evidence type="ECO:0000256" key="2">
    <source>
        <dbReference type="ARBA" id="ARBA00022475"/>
    </source>
</evidence>
<proteinExistence type="predicted"/>
<feature type="transmembrane region" description="Helical" evidence="6">
    <location>
        <begin position="243"/>
        <end position="264"/>
    </location>
</feature>
<feature type="transmembrane region" description="Helical" evidence="6">
    <location>
        <begin position="204"/>
        <end position="223"/>
    </location>
</feature>
<dbReference type="AlphaFoldDB" id="A0A4V3D075"/>
<sequence length="269" mass="27626">MTAASAVLAALGILAWPDTRARARLRGLTRQPGAFTRPRWLWPPRLPLLLAAASAVGLLAFGPGGAAAAALITATLWRLHKIRRTQDATIAAVAGLAEALRSFADALRTGAHPVAAAEAAADDAHPDAATVLLTIAAASRLGGDIEQALATTDLPALAGHLPELGMAVRLSTRNGLPLADVLDATRRDLQLRARHAKTVQARMAGPRTTATILAALPLIGIALGESTGVSPIHVLAHTGIGQAMLVLGALLTSAGLVWTAKLTAQATHR</sequence>
<dbReference type="PANTHER" id="PTHR35007:SF4">
    <property type="entry name" value="CONSERVED TRANSMEMBRANE PROTEIN-RELATED"/>
    <property type="match status" value="1"/>
</dbReference>
<evidence type="ECO:0000256" key="1">
    <source>
        <dbReference type="ARBA" id="ARBA00004651"/>
    </source>
</evidence>
<feature type="transmembrane region" description="Helical" evidence="6">
    <location>
        <begin position="47"/>
        <end position="77"/>
    </location>
</feature>
<evidence type="ECO:0000256" key="5">
    <source>
        <dbReference type="ARBA" id="ARBA00023136"/>
    </source>
</evidence>
<comment type="caution">
    <text evidence="8">The sequence shown here is derived from an EMBL/GenBank/DDBJ whole genome shotgun (WGS) entry which is preliminary data.</text>
</comment>
<dbReference type="Proteomes" id="UP000295444">
    <property type="component" value="Unassembled WGS sequence"/>
</dbReference>
<evidence type="ECO:0000313" key="8">
    <source>
        <dbReference type="EMBL" id="TDQ04745.1"/>
    </source>
</evidence>
<comment type="subcellular location">
    <subcellularLocation>
        <location evidence="1">Cell membrane</location>
        <topology evidence="1">Multi-pass membrane protein</topology>
    </subcellularLocation>
</comment>
<accession>A0A4V3D075</accession>
<evidence type="ECO:0000256" key="3">
    <source>
        <dbReference type="ARBA" id="ARBA00022692"/>
    </source>
</evidence>
<evidence type="ECO:0000256" key="4">
    <source>
        <dbReference type="ARBA" id="ARBA00022989"/>
    </source>
</evidence>
<dbReference type="RefSeq" id="WP_133847607.1">
    <property type="nucleotide sequence ID" value="NZ_SNXZ01000001.1"/>
</dbReference>
<keyword evidence="9" id="KW-1185">Reference proteome</keyword>
<keyword evidence="2" id="KW-1003">Cell membrane</keyword>
<evidence type="ECO:0000259" key="7">
    <source>
        <dbReference type="Pfam" id="PF00482"/>
    </source>
</evidence>
<dbReference type="InterPro" id="IPR018076">
    <property type="entry name" value="T2SS_GspF_dom"/>
</dbReference>
<dbReference type="OrthoDB" id="3712305at2"/>
<dbReference type="PANTHER" id="PTHR35007">
    <property type="entry name" value="INTEGRAL MEMBRANE PROTEIN-RELATED"/>
    <property type="match status" value="1"/>
</dbReference>
<gene>
    <name evidence="8" type="ORF">EV186_101701</name>
</gene>
<reference evidence="8 9" key="1">
    <citation type="submission" date="2019-03" db="EMBL/GenBank/DDBJ databases">
        <title>Genomic Encyclopedia of Type Strains, Phase IV (KMG-IV): sequencing the most valuable type-strain genomes for metagenomic binning, comparative biology and taxonomic classification.</title>
        <authorList>
            <person name="Goeker M."/>
        </authorList>
    </citation>
    <scope>NUCLEOTIDE SEQUENCE [LARGE SCALE GENOMIC DNA]</scope>
    <source>
        <strain evidence="8 9">DSM 45361</strain>
    </source>
</reference>
<keyword evidence="5 6" id="KW-0472">Membrane</keyword>
<name>A0A4V3D075_LABRH</name>
<organism evidence="8 9">
    <name type="scientific">Labedaea rhizosphaerae</name>
    <dbReference type="NCBI Taxonomy" id="598644"/>
    <lineage>
        <taxon>Bacteria</taxon>
        <taxon>Bacillati</taxon>
        <taxon>Actinomycetota</taxon>
        <taxon>Actinomycetes</taxon>
        <taxon>Pseudonocardiales</taxon>
        <taxon>Pseudonocardiaceae</taxon>
        <taxon>Labedaea</taxon>
    </lineage>
</organism>
<dbReference type="EMBL" id="SNXZ01000001">
    <property type="protein sequence ID" value="TDQ04745.1"/>
    <property type="molecule type" value="Genomic_DNA"/>
</dbReference>
<evidence type="ECO:0000256" key="6">
    <source>
        <dbReference type="SAM" id="Phobius"/>
    </source>
</evidence>